<dbReference type="KEGG" id="aoi:AORI_3984"/>
<sequence length="227" mass="24813">MPHVGFFGKAGEHAPEPLVADRAGWTGHPRVPGQVRAVQRRLGPRQGMGRGHDDVAEVGVHQAPRQRGGQRHRQAVGVMQEREVGGPGLDRMQSLVGVLLSDVQPEVGVAGQEPGMDRGEQAADTGRERGHPQDPARRALRDRLSGLGTPFERLEHLQRGVDDGLARRSQHDAAAGRSEHRHPDLTFQPLDLLRHRRRRETPARPPPAPTSPARPPTAVPAKPRPRS</sequence>
<proteinExistence type="predicted"/>
<feature type="region of interest" description="Disordered" evidence="1">
    <location>
        <begin position="1"/>
        <end position="35"/>
    </location>
</feature>
<feature type="region of interest" description="Disordered" evidence="1">
    <location>
        <begin position="158"/>
        <end position="227"/>
    </location>
</feature>
<dbReference type="Proteomes" id="UP000013968">
    <property type="component" value="Chromosome"/>
</dbReference>
<keyword evidence="3" id="KW-1185">Reference proteome</keyword>
<organism evidence="2 3">
    <name type="scientific">Amycolatopsis keratiniphila</name>
    <dbReference type="NCBI Taxonomy" id="129921"/>
    <lineage>
        <taxon>Bacteria</taxon>
        <taxon>Bacillati</taxon>
        <taxon>Actinomycetota</taxon>
        <taxon>Actinomycetes</taxon>
        <taxon>Pseudonocardiales</taxon>
        <taxon>Pseudonocardiaceae</taxon>
        <taxon>Amycolatopsis</taxon>
        <taxon>Amycolatopsis japonica group</taxon>
    </lineage>
</organism>
<evidence type="ECO:0000313" key="2">
    <source>
        <dbReference type="EMBL" id="AGM06569.1"/>
    </source>
</evidence>
<feature type="region of interest" description="Disordered" evidence="1">
    <location>
        <begin position="108"/>
        <end position="137"/>
    </location>
</feature>
<dbReference type="AlphaFoldDB" id="R4ST50"/>
<accession>R4ST50</accession>
<feature type="compositionally biased region" description="Basic and acidic residues" evidence="1">
    <location>
        <begin position="158"/>
        <end position="171"/>
    </location>
</feature>
<feature type="compositionally biased region" description="Basic and acidic residues" evidence="1">
    <location>
        <begin position="115"/>
        <end position="137"/>
    </location>
</feature>
<dbReference type="EMBL" id="CP003410">
    <property type="protein sequence ID" value="AGM06569.1"/>
    <property type="molecule type" value="Genomic_DNA"/>
</dbReference>
<gene>
    <name evidence="2" type="ORF">AORI_3984</name>
</gene>
<protein>
    <submittedName>
        <fullName evidence="2">Uncharacterized protein</fullName>
    </submittedName>
</protein>
<dbReference type="HOGENOM" id="CLU_1217757_0_0_11"/>
<name>R4ST50_9PSEU</name>
<evidence type="ECO:0000313" key="3">
    <source>
        <dbReference type="Proteomes" id="UP000013968"/>
    </source>
</evidence>
<evidence type="ECO:0000256" key="1">
    <source>
        <dbReference type="SAM" id="MobiDB-lite"/>
    </source>
</evidence>
<feature type="compositionally biased region" description="Pro residues" evidence="1">
    <location>
        <begin position="203"/>
        <end position="218"/>
    </location>
</feature>
<reference evidence="2 3" key="1">
    <citation type="journal article" date="2013" name="BMC Genomics">
        <title>ContigScape: a Cytoscape plugin facilitating microbial genome gap closing.</title>
        <authorList>
            <person name="Tang B."/>
            <person name="Wang Q."/>
            <person name="Yang M."/>
            <person name="Xie F."/>
            <person name="Zhu Y."/>
            <person name="Zhuo Y."/>
            <person name="Wang S."/>
            <person name="Gao H."/>
            <person name="Ding X."/>
            <person name="Zhang L."/>
            <person name="Zhao G."/>
            <person name="Zheng H."/>
        </authorList>
    </citation>
    <scope>NUCLEOTIDE SEQUENCE [LARGE SCALE GENOMIC DNA]</scope>
    <source>
        <strain evidence="2 3">HCCB10007</strain>
    </source>
</reference>